<dbReference type="InterPro" id="IPR008930">
    <property type="entry name" value="Terpenoid_cyclase/PrenylTrfase"/>
</dbReference>
<keyword evidence="2" id="KW-0964">Secreted</keyword>
<dbReference type="Pfam" id="PF01759">
    <property type="entry name" value="NTR"/>
    <property type="match status" value="1"/>
</dbReference>
<evidence type="ECO:0000256" key="3">
    <source>
        <dbReference type="ARBA" id="ARBA00023157"/>
    </source>
</evidence>
<evidence type="ECO:0000256" key="1">
    <source>
        <dbReference type="ARBA" id="ARBA00004613"/>
    </source>
</evidence>
<evidence type="ECO:0000256" key="2">
    <source>
        <dbReference type="ARBA" id="ARBA00022525"/>
    </source>
</evidence>
<gene>
    <name evidence="5" type="ORF">MATL_G00002910</name>
</gene>
<evidence type="ECO:0000313" key="5">
    <source>
        <dbReference type="EMBL" id="KAG7491364.1"/>
    </source>
</evidence>
<name>A0A9D3TJ27_MEGAT</name>
<keyword evidence="3" id="KW-1015">Disulfide bond</keyword>
<keyword evidence="6" id="KW-1185">Reference proteome</keyword>
<dbReference type="OrthoDB" id="6359008at2759"/>
<dbReference type="SMART" id="SM00643">
    <property type="entry name" value="C345C"/>
    <property type="match status" value="1"/>
</dbReference>
<dbReference type="InterPro" id="IPR036595">
    <property type="entry name" value="A-macroglobulin_rcpt-bd_sf"/>
</dbReference>
<dbReference type="InterPro" id="IPR011626">
    <property type="entry name" value="Alpha-macroglobulin_TED"/>
</dbReference>
<reference evidence="5" key="1">
    <citation type="submission" date="2021-01" db="EMBL/GenBank/DDBJ databases">
        <authorList>
            <person name="Zahm M."/>
            <person name="Roques C."/>
            <person name="Cabau C."/>
            <person name="Klopp C."/>
            <person name="Donnadieu C."/>
            <person name="Jouanno E."/>
            <person name="Lampietro C."/>
            <person name="Louis A."/>
            <person name="Herpin A."/>
            <person name="Echchiki A."/>
            <person name="Berthelot C."/>
            <person name="Parey E."/>
            <person name="Roest-Crollius H."/>
            <person name="Braasch I."/>
            <person name="Postlethwait J."/>
            <person name="Bobe J."/>
            <person name="Montfort J."/>
            <person name="Bouchez O."/>
            <person name="Begum T."/>
            <person name="Mejri S."/>
            <person name="Adams A."/>
            <person name="Chen W.-J."/>
            <person name="Guiguen Y."/>
        </authorList>
    </citation>
    <scope>NUCLEOTIDE SEQUENCE</scope>
    <source>
        <strain evidence="5">YG-15Mar2019-1</strain>
        <tissue evidence="5">Brain</tissue>
    </source>
</reference>
<dbReference type="InterPro" id="IPR008993">
    <property type="entry name" value="TIMP-like_OB-fold"/>
</dbReference>
<protein>
    <recommendedName>
        <fullName evidence="4">NTR domain-containing protein</fullName>
    </recommendedName>
</protein>
<dbReference type="SMART" id="SM01361">
    <property type="entry name" value="A2M_recep"/>
    <property type="match status" value="1"/>
</dbReference>
<dbReference type="SUPFAM" id="SSF50242">
    <property type="entry name" value="TIMP-like"/>
    <property type="match status" value="1"/>
</dbReference>
<evidence type="ECO:0000313" key="6">
    <source>
        <dbReference type="Proteomes" id="UP001046870"/>
    </source>
</evidence>
<dbReference type="Proteomes" id="UP001046870">
    <property type="component" value="Chromosome 1"/>
</dbReference>
<dbReference type="EMBL" id="JAFDVH010000001">
    <property type="protein sequence ID" value="KAG7491364.1"/>
    <property type="molecule type" value="Genomic_DNA"/>
</dbReference>
<evidence type="ECO:0000259" key="4">
    <source>
        <dbReference type="PROSITE" id="PS50189"/>
    </source>
</evidence>
<organism evidence="5 6">
    <name type="scientific">Megalops atlanticus</name>
    <name type="common">Tarpon</name>
    <name type="synonym">Clupea gigantea</name>
    <dbReference type="NCBI Taxonomy" id="7932"/>
    <lineage>
        <taxon>Eukaryota</taxon>
        <taxon>Metazoa</taxon>
        <taxon>Chordata</taxon>
        <taxon>Craniata</taxon>
        <taxon>Vertebrata</taxon>
        <taxon>Euteleostomi</taxon>
        <taxon>Actinopterygii</taxon>
        <taxon>Neopterygii</taxon>
        <taxon>Teleostei</taxon>
        <taxon>Elopiformes</taxon>
        <taxon>Megalopidae</taxon>
        <taxon>Megalops</taxon>
    </lineage>
</organism>
<dbReference type="Gene3D" id="2.60.120.1540">
    <property type="match status" value="1"/>
</dbReference>
<dbReference type="PANTHER" id="PTHR11412">
    <property type="entry name" value="MACROGLOBULIN / COMPLEMENT"/>
    <property type="match status" value="1"/>
</dbReference>
<dbReference type="Pfam" id="PF07678">
    <property type="entry name" value="TED_complement"/>
    <property type="match status" value="1"/>
</dbReference>
<feature type="domain" description="NTR" evidence="4">
    <location>
        <begin position="242"/>
        <end position="384"/>
    </location>
</feature>
<dbReference type="PROSITE" id="PS50189">
    <property type="entry name" value="NTR"/>
    <property type="match status" value="1"/>
</dbReference>
<dbReference type="Pfam" id="PF07677">
    <property type="entry name" value="A2M_recep"/>
    <property type="match status" value="1"/>
</dbReference>
<sequence>METMSQSAITDRTHWPVPGGHRFTLEATGYALMALVKAKEFDQAGHVVKWLTEQRFHNGRYDSTQATIIVFQAVAQYMMEVPDLKDVDLHVSINISGRSQPLKWTFNNENAYVTRSAKVVTLYHALPEEKETDCKKFDLQVKIEEESEDRDAAMSVLDITMLTGFTADKKDLARVSHKLSDRVVFRIHKITRVGLLQPAAVTLYEYYAMENRCMKFYHPEKKDGALNRICHEEVCRCAEENCSYQRKKRANNWDRLNSACEAGMDYVYKATVVHADLTPALDHFTIRVDEVIKEGTDTGVGGKERIFMAHPYCREAIDLSEGSTYLIMGKFKDLVEGKDRLLYMLGGGTWIEYWPTEAECQEPAYNEACKGITSAAEELQTFGCRT</sequence>
<dbReference type="Gene3D" id="2.40.50.120">
    <property type="match status" value="1"/>
</dbReference>
<accession>A0A9D3TJ27</accession>
<comment type="subcellular location">
    <subcellularLocation>
        <location evidence="1">Secreted</location>
    </subcellularLocation>
</comment>
<dbReference type="InterPro" id="IPR018933">
    <property type="entry name" value="Netrin_module_non-TIMP"/>
</dbReference>
<dbReference type="InterPro" id="IPR009048">
    <property type="entry name" value="A-macroglobulin_rcpt-bd"/>
</dbReference>
<dbReference type="Gene3D" id="2.60.40.690">
    <property type="entry name" value="Alpha-macroglobulin, receptor-binding domain"/>
    <property type="match status" value="2"/>
</dbReference>
<dbReference type="SUPFAM" id="SSF49410">
    <property type="entry name" value="Alpha-macroglobulin receptor domain"/>
    <property type="match status" value="1"/>
</dbReference>
<proteinExistence type="predicted"/>
<dbReference type="SUPFAM" id="SSF48239">
    <property type="entry name" value="Terpenoid cyclases/Protein prenyltransferases"/>
    <property type="match status" value="1"/>
</dbReference>
<dbReference type="InterPro" id="IPR050473">
    <property type="entry name" value="A2M/Complement_sys"/>
</dbReference>
<dbReference type="Gene3D" id="1.50.10.20">
    <property type="match status" value="1"/>
</dbReference>
<comment type="caution">
    <text evidence="5">The sequence shown here is derived from an EMBL/GenBank/DDBJ whole genome shotgun (WGS) entry which is preliminary data.</text>
</comment>
<dbReference type="FunFam" id="2.40.50.120:FF:000013">
    <property type="entry name" value="Complement C3"/>
    <property type="match status" value="1"/>
</dbReference>
<dbReference type="GO" id="GO:0005615">
    <property type="term" value="C:extracellular space"/>
    <property type="evidence" value="ECO:0007669"/>
    <property type="project" value="InterPro"/>
</dbReference>
<dbReference type="AlphaFoldDB" id="A0A9D3TJ27"/>
<dbReference type="PANTHER" id="PTHR11412:SF81">
    <property type="entry name" value="COMPLEMENT C3"/>
    <property type="match status" value="1"/>
</dbReference>
<dbReference type="InterPro" id="IPR001134">
    <property type="entry name" value="Netrin_domain"/>
</dbReference>